<keyword evidence="5" id="KW-0029">Amino-acid transport</keyword>
<dbReference type="Proteomes" id="UP001501470">
    <property type="component" value="Unassembled WGS sequence"/>
</dbReference>
<keyword evidence="3" id="KW-1003">Cell membrane</keyword>
<protein>
    <submittedName>
        <fullName evidence="10">Branched-chain amino acid ABC transporter permease</fullName>
    </submittedName>
</protein>
<evidence type="ECO:0000256" key="5">
    <source>
        <dbReference type="ARBA" id="ARBA00022970"/>
    </source>
</evidence>
<evidence type="ECO:0000313" key="10">
    <source>
        <dbReference type="EMBL" id="GAA1577660.1"/>
    </source>
</evidence>
<evidence type="ECO:0000313" key="11">
    <source>
        <dbReference type="Proteomes" id="UP001501470"/>
    </source>
</evidence>
<feature type="transmembrane region" description="Helical" evidence="9">
    <location>
        <begin position="87"/>
        <end position="105"/>
    </location>
</feature>
<sequence length="297" mass="30991">MTQFLQLLLAGLSQGAIYALLALGFVIVFKAGGVVNFAHPALVLIGAYLTVRLGADGLPYPLAVLTAIAGVLVAAAVIQRFLVYRMAGRSVTAIAIMTIGVDVIIETDIVRRIGSDILPPHDPWQDKVLHLSELTIPQARLAALATSAVLITAFFLWFRFSDWGVAMRAAAEDAETAALMGVRRSRVELFAWLLAGALAAVAGAFITVFPSPGLQPASATIALRAFPAAVIGGLDSTSGAVAGGLIVGVAEVLTQGYASHLTVLGAGFHTVMPYAVMIAVLLARPAGLFGTREIHRV</sequence>
<evidence type="ECO:0000256" key="6">
    <source>
        <dbReference type="ARBA" id="ARBA00022989"/>
    </source>
</evidence>
<comment type="similarity">
    <text evidence="8">Belongs to the binding-protein-dependent transport system permease family. LivHM subfamily.</text>
</comment>
<feature type="transmembrane region" description="Helical" evidence="9">
    <location>
        <begin position="141"/>
        <end position="160"/>
    </location>
</feature>
<feature type="transmembrane region" description="Helical" evidence="9">
    <location>
        <begin position="189"/>
        <end position="209"/>
    </location>
</feature>
<evidence type="ECO:0000256" key="2">
    <source>
        <dbReference type="ARBA" id="ARBA00022448"/>
    </source>
</evidence>
<keyword evidence="2" id="KW-0813">Transport</keyword>
<keyword evidence="4 9" id="KW-0812">Transmembrane</keyword>
<evidence type="ECO:0000256" key="4">
    <source>
        <dbReference type="ARBA" id="ARBA00022692"/>
    </source>
</evidence>
<feature type="transmembrane region" description="Helical" evidence="9">
    <location>
        <begin position="221"/>
        <end position="249"/>
    </location>
</feature>
<gene>
    <name evidence="10" type="ORF">GCM10009827_119310</name>
</gene>
<dbReference type="InterPro" id="IPR001851">
    <property type="entry name" value="ABC_transp_permease"/>
</dbReference>
<feature type="transmembrane region" description="Helical" evidence="9">
    <location>
        <begin position="62"/>
        <end position="81"/>
    </location>
</feature>
<comment type="caution">
    <text evidence="10">The sequence shown here is derived from an EMBL/GenBank/DDBJ whole genome shotgun (WGS) entry which is preliminary data.</text>
</comment>
<dbReference type="EMBL" id="BAAAQD010000067">
    <property type="protein sequence ID" value="GAA1577660.1"/>
    <property type="molecule type" value="Genomic_DNA"/>
</dbReference>
<keyword evidence="11" id="KW-1185">Reference proteome</keyword>
<dbReference type="InterPro" id="IPR052157">
    <property type="entry name" value="BCAA_transport_permease"/>
</dbReference>
<feature type="transmembrane region" description="Helical" evidence="9">
    <location>
        <begin position="261"/>
        <end position="283"/>
    </location>
</feature>
<dbReference type="PANTHER" id="PTHR11795">
    <property type="entry name" value="BRANCHED-CHAIN AMINO ACID TRANSPORT SYSTEM PERMEASE PROTEIN LIVH"/>
    <property type="match status" value="1"/>
</dbReference>
<keyword evidence="6 9" id="KW-1133">Transmembrane helix</keyword>
<name>A0ABP4PBX7_9ACTN</name>
<dbReference type="CDD" id="cd06582">
    <property type="entry name" value="TM_PBP1_LivH_like"/>
    <property type="match status" value="1"/>
</dbReference>
<comment type="subcellular location">
    <subcellularLocation>
        <location evidence="1">Cell membrane</location>
        <topology evidence="1">Multi-pass membrane protein</topology>
    </subcellularLocation>
</comment>
<dbReference type="Pfam" id="PF02653">
    <property type="entry name" value="BPD_transp_2"/>
    <property type="match status" value="1"/>
</dbReference>
<reference evidence="11" key="1">
    <citation type="journal article" date="2019" name="Int. J. Syst. Evol. Microbiol.">
        <title>The Global Catalogue of Microorganisms (GCM) 10K type strain sequencing project: providing services to taxonomists for standard genome sequencing and annotation.</title>
        <authorList>
            <consortium name="The Broad Institute Genomics Platform"/>
            <consortium name="The Broad Institute Genome Sequencing Center for Infectious Disease"/>
            <person name="Wu L."/>
            <person name="Ma J."/>
        </authorList>
    </citation>
    <scope>NUCLEOTIDE SEQUENCE [LARGE SCALE GENOMIC DNA]</scope>
    <source>
        <strain evidence="11">JCM 15933</strain>
    </source>
</reference>
<feature type="transmembrane region" description="Helical" evidence="9">
    <location>
        <begin position="7"/>
        <end position="31"/>
    </location>
</feature>
<organism evidence="10 11">
    <name type="scientific">Dactylosporangium maewongense</name>
    <dbReference type="NCBI Taxonomy" id="634393"/>
    <lineage>
        <taxon>Bacteria</taxon>
        <taxon>Bacillati</taxon>
        <taxon>Actinomycetota</taxon>
        <taxon>Actinomycetes</taxon>
        <taxon>Micromonosporales</taxon>
        <taxon>Micromonosporaceae</taxon>
        <taxon>Dactylosporangium</taxon>
    </lineage>
</organism>
<proteinExistence type="inferred from homology"/>
<dbReference type="RefSeq" id="WP_344515851.1">
    <property type="nucleotide sequence ID" value="NZ_BAAAQD010000067.1"/>
</dbReference>
<evidence type="ECO:0000256" key="8">
    <source>
        <dbReference type="ARBA" id="ARBA00037998"/>
    </source>
</evidence>
<keyword evidence="7 9" id="KW-0472">Membrane</keyword>
<accession>A0ABP4PBX7</accession>
<evidence type="ECO:0000256" key="1">
    <source>
        <dbReference type="ARBA" id="ARBA00004651"/>
    </source>
</evidence>
<evidence type="ECO:0000256" key="7">
    <source>
        <dbReference type="ARBA" id="ARBA00023136"/>
    </source>
</evidence>
<evidence type="ECO:0000256" key="3">
    <source>
        <dbReference type="ARBA" id="ARBA00022475"/>
    </source>
</evidence>
<dbReference type="PANTHER" id="PTHR11795:SF450">
    <property type="entry name" value="ABC TRANSPORTER PERMEASE PROTEIN"/>
    <property type="match status" value="1"/>
</dbReference>
<evidence type="ECO:0000256" key="9">
    <source>
        <dbReference type="SAM" id="Phobius"/>
    </source>
</evidence>